<dbReference type="EMBL" id="PYVU01000016">
    <property type="protein sequence ID" value="PTB97355.1"/>
    <property type="molecule type" value="Genomic_DNA"/>
</dbReference>
<dbReference type="AlphaFoldDB" id="A0A2T4DU57"/>
<evidence type="ECO:0000313" key="1">
    <source>
        <dbReference type="EMBL" id="PTB97355.1"/>
    </source>
</evidence>
<name>A0A2T4DU57_9BACT</name>
<evidence type="ECO:0000313" key="2">
    <source>
        <dbReference type="Proteomes" id="UP000240608"/>
    </source>
</evidence>
<organism evidence="1 2">
    <name type="scientific">Marivirga lumbricoides</name>
    <dbReference type="NCBI Taxonomy" id="1046115"/>
    <lineage>
        <taxon>Bacteria</taxon>
        <taxon>Pseudomonadati</taxon>
        <taxon>Bacteroidota</taxon>
        <taxon>Cytophagia</taxon>
        <taxon>Cytophagales</taxon>
        <taxon>Marivirgaceae</taxon>
        <taxon>Marivirga</taxon>
    </lineage>
</organism>
<proteinExistence type="predicted"/>
<sequence length="232" mass="27413">MYLFQINRDSLIFAPLAKTIDKEKFKYKIQYDTLKIYDFKGWDETNLIVKFMNNDSIKLIDSRPDSVPVYKRDFVFYNRSQLHDSTLFLKSITFEKRIFKGGYPEEAFTITDNLDFYIRKDLGVNETSSGGYSHRMTDYKGKVSENTFKYVQDLVRLLDFEYINENFGDFSSAHVYWNVVIEFKNGDTYENSGVDITDNLWQIWGYSFYGIPKSAELTELKQVDGIAWRNNE</sequence>
<dbReference type="Proteomes" id="UP000240608">
    <property type="component" value="Unassembled WGS sequence"/>
</dbReference>
<comment type="caution">
    <text evidence="1">The sequence shown here is derived from an EMBL/GenBank/DDBJ whole genome shotgun (WGS) entry which is preliminary data.</text>
</comment>
<protein>
    <submittedName>
        <fullName evidence="1">Uncharacterized protein</fullName>
    </submittedName>
</protein>
<reference evidence="1 2" key="1">
    <citation type="submission" date="2018-03" db="EMBL/GenBank/DDBJ databases">
        <title>Cross-interface Injection: A General Nanoliter Liquid Handling Method Applied to Single Cells Genome Amplification Automated Nanoliter Liquid Handling Applied to Single Cell Multiple Displacement Amplification.</title>
        <authorList>
            <person name="Yun J."/>
            <person name="Xu P."/>
            <person name="Xu J."/>
            <person name="Dai X."/>
            <person name="Wang Y."/>
            <person name="Zheng X."/>
            <person name="Cao C."/>
            <person name="Yi Q."/>
            <person name="Zhu Y."/>
            <person name="Wang L."/>
            <person name="Dong Z."/>
            <person name="Huang Y."/>
            <person name="Huang L."/>
            <person name="Du W."/>
        </authorList>
    </citation>
    <scope>NUCLEOTIDE SEQUENCE [LARGE SCALE GENOMIC DNA]</scope>
    <source>
        <strain evidence="1 2">Z-D1-2</strain>
    </source>
</reference>
<accession>A0A2T4DU57</accession>
<gene>
    <name evidence="1" type="ORF">C9994_03205</name>
</gene>